<dbReference type="GO" id="GO:0015344">
    <property type="term" value="F:siderophore uptake transmembrane transporter activity"/>
    <property type="evidence" value="ECO:0007669"/>
    <property type="project" value="TreeGrafter"/>
</dbReference>
<dbReference type="Proteomes" id="UP000543554">
    <property type="component" value="Unassembled WGS sequence"/>
</dbReference>
<organism evidence="15 16">
    <name type="scientific">Methylorubrum thiocyanatum</name>
    <dbReference type="NCBI Taxonomy" id="47958"/>
    <lineage>
        <taxon>Bacteria</taxon>
        <taxon>Pseudomonadati</taxon>
        <taxon>Pseudomonadota</taxon>
        <taxon>Alphaproteobacteria</taxon>
        <taxon>Hyphomicrobiales</taxon>
        <taxon>Methylobacteriaceae</taxon>
        <taxon>Methylorubrum</taxon>
    </lineage>
</organism>
<name>A0AA40S4A0_9HYPH</name>
<dbReference type="Gene3D" id="2.40.170.20">
    <property type="entry name" value="TonB-dependent receptor, beta-barrel domain"/>
    <property type="match status" value="1"/>
</dbReference>
<evidence type="ECO:0000259" key="14">
    <source>
        <dbReference type="Pfam" id="PF07715"/>
    </source>
</evidence>
<evidence type="ECO:0000256" key="3">
    <source>
        <dbReference type="ARBA" id="ARBA00022452"/>
    </source>
</evidence>
<dbReference type="CDD" id="cd01347">
    <property type="entry name" value="ligand_gated_channel"/>
    <property type="match status" value="1"/>
</dbReference>
<dbReference type="InterPro" id="IPR036942">
    <property type="entry name" value="Beta-barrel_TonB_sf"/>
</dbReference>
<dbReference type="InterPro" id="IPR037066">
    <property type="entry name" value="Plug_dom_sf"/>
</dbReference>
<dbReference type="GO" id="GO:0009279">
    <property type="term" value="C:cell outer membrane"/>
    <property type="evidence" value="ECO:0007669"/>
    <property type="project" value="UniProtKB-SubCell"/>
</dbReference>
<keyword evidence="7 10" id="KW-0472">Membrane</keyword>
<keyword evidence="9 10" id="KW-0998">Cell outer membrane</keyword>
<dbReference type="PANTHER" id="PTHR30069:SF29">
    <property type="entry name" value="HEMOGLOBIN AND HEMOGLOBIN-HAPTOGLOBIN-BINDING PROTEIN 1-RELATED"/>
    <property type="match status" value="1"/>
</dbReference>
<accession>A0AA40S4A0</accession>
<comment type="subcellular location">
    <subcellularLocation>
        <location evidence="1 10">Cell outer membrane</location>
        <topology evidence="1 10">Multi-pass membrane protein</topology>
    </subcellularLocation>
</comment>
<dbReference type="SUPFAM" id="SSF56935">
    <property type="entry name" value="Porins"/>
    <property type="match status" value="1"/>
</dbReference>
<dbReference type="GO" id="GO:0044718">
    <property type="term" value="P:siderophore transmembrane transport"/>
    <property type="evidence" value="ECO:0007669"/>
    <property type="project" value="TreeGrafter"/>
</dbReference>
<evidence type="ECO:0000313" key="15">
    <source>
        <dbReference type="EMBL" id="MBA8914203.1"/>
    </source>
</evidence>
<keyword evidence="6 12" id="KW-0798">TonB box</keyword>
<feature type="domain" description="TonB-dependent receptor-like beta-barrel" evidence="13">
    <location>
        <begin position="272"/>
        <end position="705"/>
    </location>
</feature>
<keyword evidence="4 10" id="KW-0812">Transmembrane</keyword>
<dbReference type="EMBL" id="JACJIB010000005">
    <property type="protein sequence ID" value="MBA8914203.1"/>
    <property type="molecule type" value="Genomic_DNA"/>
</dbReference>
<keyword evidence="3 10" id="KW-1134">Transmembrane beta strand</keyword>
<evidence type="ECO:0000259" key="13">
    <source>
        <dbReference type="Pfam" id="PF00593"/>
    </source>
</evidence>
<dbReference type="PROSITE" id="PS52016">
    <property type="entry name" value="TONB_DEPENDENT_REC_3"/>
    <property type="match status" value="1"/>
</dbReference>
<keyword evidence="16" id="KW-1185">Reference proteome</keyword>
<gene>
    <name evidence="15" type="ORF">HNR51_003294</name>
</gene>
<keyword evidence="2 10" id="KW-0813">Transport</keyword>
<evidence type="ECO:0000256" key="6">
    <source>
        <dbReference type="ARBA" id="ARBA00023077"/>
    </source>
</evidence>
<dbReference type="Gene3D" id="2.170.130.10">
    <property type="entry name" value="TonB-dependent receptor, plug domain"/>
    <property type="match status" value="1"/>
</dbReference>
<keyword evidence="8 15" id="KW-0675">Receptor</keyword>
<evidence type="ECO:0000256" key="12">
    <source>
        <dbReference type="RuleBase" id="RU003357"/>
    </source>
</evidence>
<evidence type="ECO:0000256" key="8">
    <source>
        <dbReference type="ARBA" id="ARBA00023170"/>
    </source>
</evidence>
<dbReference type="InterPro" id="IPR010917">
    <property type="entry name" value="TonB_rcpt_CS"/>
</dbReference>
<evidence type="ECO:0000256" key="5">
    <source>
        <dbReference type="ARBA" id="ARBA00022729"/>
    </source>
</evidence>
<comment type="caution">
    <text evidence="15">The sequence shown here is derived from an EMBL/GenBank/DDBJ whole genome shotgun (WGS) entry which is preliminary data.</text>
</comment>
<dbReference type="Pfam" id="PF00593">
    <property type="entry name" value="TonB_dep_Rec_b-barrel"/>
    <property type="match status" value="1"/>
</dbReference>
<sequence length="731" mass="80180">MSIVRSIPAVVSAFVAVSVAPISTDAIAQDIALEEGRRPKALRVVPTDRAPIGTFELGELSTVLSEISVSGSGRESGGLPTPSQSVVTARDVYTFNKNTLDDALTVVPGVSAANSGGSRNERLIFVRGFDRFQVPLSIDGIRVYLPADNRLDFGRFLTPDLAEIQVQKGYVTVLNGPGGMGGAINLVTRKPVRAAEAEFRTGVEVGNRGIPTAFTGFGLIGTRQENYYLQASGTIRDSNGWFLSQGFRPVPIGNGPPIEDGGRRDFSAVDDYRVNLKAALTPNATDEYSLSYTKQSGAKGAPYSVFEPVSGITPMPLPRGTAFQRDWRWPYWDIDSLYFLSRTAIGDKSYLLGRAYHNSFNNLLSAFDNASLSSQRLPRSFDSFYDDTAYGGSIEFGTELIPLNTLKFAAHYRRDTHTERQFPAPGLPSSVIEPRQTSQEDTYSVAVENTFHATDQLDLVAGLSYDRNALRRAQDYNASTRALFSYPLGSTDAVNWQTAAIYRTSETGRVHASVSSRTRFPNLFERFSTRFGDAVPNPDLRPERATNYEVGWSELFLGSLRLSPAVFYSDIEDAIQSVSIGNNQIQNQNVGTGRTYGYEVASELTLSPELFVGANYTFLIRELNDPLRPALKPTGTPRHQAFVWATWQATPALSFTPSVEAASGRFSTDRLENNFFKTGGYVLVNLQAQYALDAHATAAIGVRNLFDHNYSLAYGFPEAGRTVFANVRMTF</sequence>
<evidence type="ECO:0000256" key="7">
    <source>
        <dbReference type="ARBA" id="ARBA00023136"/>
    </source>
</evidence>
<dbReference type="AlphaFoldDB" id="A0AA40S4A0"/>
<dbReference type="InterPro" id="IPR039426">
    <property type="entry name" value="TonB-dep_rcpt-like"/>
</dbReference>
<evidence type="ECO:0000313" key="16">
    <source>
        <dbReference type="Proteomes" id="UP000543554"/>
    </source>
</evidence>
<evidence type="ECO:0000256" key="1">
    <source>
        <dbReference type="ARBA" id="ARBA00004571"/>
    </source>
</evidence>
<evidence type="ECO:0000256" key="2">
    <source>
        <dbReference type="ARBA" id="ARBA00022448"/>
    </source>
</evidence>
<proteinExistence type="inferred from homology"/>
<feature type="domain" description="TonB-dependent receptor plug" evidence="14">
    <location>
        <begin position="83"/>
        <end position="183"/>
    </location>
</feature>
<comment type="similarity">
    <text evidence="10 12">Belongs to the TonB-dependent receptor family.</text>
</comment>
<evidence type="ECO:0000256" key="9">
    <source>
        <dbReference type="ARBA" id="ARBA00023237"/>
    </source>
</evidence>
<feature type="short sequence motif" description="TonB C-terminal box" evidence="11">
    <location>
        <begin position="714"/>
        <end position="731"/>
    </location>
</feature>
<dbReference type="RefSeq" id="WP_012455557.1">
    <property type="nucleotide sequence ID" value="NZ_BPRF01000025.1"/>
</dbReference>
<keyword evidence="5" id="KW-0732">Signal</keyword>
<evidence type="ECO:0000256" key="4">
    <source>
        <dbReference type="ARBA" id="ARBA00022692"/>
    </source>
</evidence>
<evidence type="ECO:0000256" key="10">
    <source>
        <dbReference type="PROSITE-ProRule" id="PRU01360"/>
    </source>
</evidence>
<dbReference type="PROSITE" id="PS01156">
    <property type="entry name" value="TONB_DEPENDENT_REC_2"/>
    <property type="match status" value="1"/>
</dbReference>
<evidence type="ECO:0000256" key="11">
    <source>
        <dbReference type="PROSITE-ProRule" id="PRU10144"/>
    </source>
</evidence>
<dbReference type="PANTHER" id="PTHR30069">
    <property type="entry name" value="TONB-DEPENDENT OUTER MEMBRANE RECEPTOR"/>
    <property type="match status" value="1"/>
</dbReference>
<protein>
    <submittedName>
        <fullName evidence="15">Iron complex outermembrane receptor protein</fullName>
    </submittedName>
</protein>
<reference evidence="15 16" key="1">
    <citation type="submission" date="2020-08" db="EMBL/GenBank/DDBJ databases">
        <title>Genomic Encyclopedia of Type Strains, Phase IV (KMG-IV): sequencing the most valuable type-strain genomes for metagenomic binning, comparative biology and taxonomic classification.</title>
        <authorList>
            <person name="Goeker M."/>
        </authorList>
    </citation>
    <scope>NUCLEOTIDE SEQUENCE [LARGE SCALE GENOMIC DNA]</scope>
    <source>
        <strain evidence="15 16">DSM 11490</strain>
    </source>
</reference>
<dbReference type="InterPro" id="IPR000531">
    <property type="entry name" value="Beta-barrel_TonB"/>
</dbReference>
<dbReference type="Pfam" id="PF07715">
    <property type="entry name" value="Plug"/>
    <property type="match status" value="1"/>
</dbReference>
<dbReference type="InterPro" id="IPR012910">
    <property type="entry name" value="Plug_dom"/>
</dbReference>